<dbReference type="Pfam" id="PF02170">
    <property type="entry name" value="PAZ"/>
    <property type="match status" value="1"/>
</dbReference>
<dbReference type="Pfam" id="PF16486">
    <property type="entry name" value="ArgoN"/>
    <property type="match status" value="1"/>
</dbReference>
<feature type="domain" description="PAZ" evidence="2">
    <location>
        <begin position="737"/>
        <end position="847"/>
    </location>
</feature>
<dbReference type="Gene3D" id="3.30.420.10">
    <property type="entry name" value="Ribonuclease H-like superfamily/Ribonuclease H"/>
    <property type="match status" value="1"/>
</dbReference>
<evidence type="ECO:0000313" key="5">
    <source>
        <dbReference type="Proteomes" id="UP000663853"/>
    </source>
</evidence>
<evidence type="ECO:0000259" key="2">
    <source>
        <dbReference type="PROSITE" id="PS50821"/>
    </source>
</evidence>
<dbReference type="SMART" id="SM00155">
    <property type="entry name" value="PLDc"/>
    <property type="match status" value="2"/>
</dbReference>
<dbReference type="GO" id="GO:0003824">
    <property type="term" value="F:catalytic activity"/>
    <property type="evidence" value="ECO:0007669"/>
    <property type="project" value="InterPro"/>
</dbReference>
<evidence type="ECO:0000259" key="1">
    <source>
        <dbReference type="PROSITE" id="PS50035"/>
    </source>
</evidence>
<sequence>MLHLSRRRLWHLTGVSRIQKNVLYSTLGHDIQDGVGIDPSSMLTKTMSDILPAFQLPGENVSILTKPSEYYRSLLAMIARAQKRIVISSLYIGETEKQLISALSDSLSRNGHLEVTIQVDALRSTRPSKTQTSPAHLLLPLINAYPDRVRVKMFRSPKLSGPLRYLVPRRFDEGWGTWHAKVYLVDDEILLSGANLNSSYFTDRQDRYIHFTRSPDLADYLIRVLRVFAGYSSNLRTTREASLGYALDWPRHDSTPFTFAALAKKEVSDLQAGVRETRLSGSVDNRVVVFPMVQSGVLGIREEERCLHTLFDLLDSGELPETSLVDITSGYFALYGPYQDRVLASKAAYRIVAASPSANGFLGSKGLSGRIPEAYTLLEQRFWDRVLAARRQWGGEKGIELREWGRLGWTYHAKGMWILPSMNEAPYATLFGSTNLNSRSAHLDTEISFLLSIPEQNSSLRTALQREVSHIRDNAIKVDEQTFASSERRTLLPYPLRLNSPSLACVAMRDTSSATNLFGVAPRPAGSQGRRVQVRTNMFGISYPRGGQWHHYDVTIEEDNVPVDLPPPRNREILDKVQVREAAIFQPRGVYDGRKNLFSINPFSFHPAGEASFEVDAPGRPGSKRPMRRRVVKFKFAGLINMSALDPLMGGRVGIDQAEATQIAVTALNYVVRMAPVTNSNYPLKGSSFFMDIPGVSKDLRRGFKLYRGFFQSVRPAIGRMLVNIDVATGVVFQPISVLNFSMEFLKLRDPRELGHLQDPQLISLTRALKGVKVFATVGKRTETAKSIKSVHRDGPDNYLFDKDGQQISVSQHMRDAHNTRIQYPKAPCVIINRDAAFPMEFLEIAPHQILKRPVPPDLTPDVLNFSTQKPDQRIRQITQGFQQLQYNQSDYLRGAGVQVDREPVMVQARVLNPPQIEFGDRQTLNVTNGTWNMVRKKMFRPARIGCWGIALFAQQGGNDLGRRLAQRLTSVMKERGIAILDETPIVSQFPVNDISASLTQIGRDALQRTHSLRGHPLLQGGDPAKLFKMPDLIVCVIPFPAPEIRAAIKRWGDCEMGVATQCVVGSKYAGQRNDDQYLNNLVLKIHAKLGGTNFIPRQAFSWSVPTMVMGGDVSHPPPGSRGHPSVSAVVGSMDINSCQYAADSNVQASREERIMGLKRTTINLIKAFAGANKNTPPQHILFFRDGLSEGQFGTFGREEIAEMHAAFAELRIQPKLTFVCVGKGHHIRLFGDQQNVDRSGNCHPGTVVDQGITHPAIWDFYLQSHPGLKGTSSPSHYTVLHDDMDYTADKLQSIAHALCHIYARSTRSVSIPAPVYYADIISARGSFHFTPDVHLSEDGDVDYTEQHYQQAWRPLHANQRQRMYYM</sequence>
<dbReference type="GO" id="GO:0003723">
    <property type="term" value="F:RNA binding"/>
    <property type="evidence" value="ECO:0007669"/>
    <property type="project" value="InterPro"/>
</dbReference>
<dbReference type="CDD" id="cd04657">
    <property type="entry name" value="Piwi_ago-like"/>
    <property type="match status" value="1"/>
</dbReference>
<dbReference type="SUPFAM" id="SSF53098">
    <property type="entry name" value="Ribonuclease H-like"/>
    <property type="match status" value="1"/>
</dbReference>
<dbReference type="Gene3D" id="2.170.260.10">
    <property type="entry name" value="paz domain"/>
    <property type="match status" value="1"/>
</dbReference>
<gene>
    <name evidence="4" type="ORF">RDB_LOCUS153238</name>
</gene>
<protein>
    <recommendedName>
        <fullName evidence="6">CDP-diacylglycerol--glycerol-3-phosphate 1-phosphatidyltransferase</fullName>
    </recommendedName>
</protein>
<dbReference type="SUPFAM" id="SSF56024">
    <property type="entry name" value="Phospholipase D/nuclease"/>
    <property type="match status" value="1"/>
</dbReference>
<dbReference type="Pfam" id="PF08699">
    <property type="entry name" value="ArgoL1"/>
    <property type="match status" value="1"/>
</dbReference>
<dbReference type="InterPro" id="IPR003165">
    <property type="entry name" value="Piwi"/>
</dbReference>
<dbReference type="Pfam" id="PF02171">
    <property type="entry name" value="Piwi"/>
    <property type="match status" value="1"/>
</dbReference>
<dbReference type="EMBL" id="CAJMXA010003889">
    <property type="protein sequence ID" value="CAE6523203.1"/>
    <property type="molecule type" value="Genomic_DNA"/>
</dbReference>
<accession>A0A8H3HK09</accession>
<dbReference type="CDD" id="cd09135">
    <property type="entry name" value="PLDc_PGS1_euk_1"/>
    <property type="match status" value="1"/>
</dbReference>
<proteinExistence type="predicted"/>
<dbReference type="InterPro" id="IPR012337">
    <property type="entry name" value="RNaseH-like_sf"/>
</dbReference>
<dbReference type="PROSITE" id="PS50822">
    <property type="entry name" value="PIWI"/>
    <property type="match status" value="1"/>
</dbReference>
<dbReference type="InterPro" id="IPR003100">
    <property type="entry name" value="PAZ_dom"/>
</dbReference>
<name>A0A8H3HK09_9AGAM</name>
<dbReference type="Pfam" id="PF16487">
    <property type="entry name" value="ArgoMid"/>
    <property type="match status" value="1"/>
</dbReference>
<dbReference type="PANTHER" id="PTHR22891">
    <property type="entry name" value="EUKARYOTIC TRANSLATION INITIATION FACTOR 2C"/>
    <property type="match status" value="1"/>
</dbReference>
<dbReference type="InterPro" id="IPR036085">
    <property type="entry name" value="PAZ_dom_sf"/>
</dbReference>
<dbReference type="InterPro" id="IPR025202">
    <property type="entry name" value="PLD-like_dom"/>
</dbReference>
<dbReference type="InterPro" id="IPR036397">
    <property type="entry name" value="RNaseH_sf"/>
</dbReference>
<dbReference type="Pfam" id="PF13091">
    <property type="entry name" value="PLDc_2"/>
    <property type="match status" value="1"/>
</dbReference>
<dbReference type="Pfam" id="PF16488">
    <property type="entry name" value="ArgoL2"/>
    <property type="match status" value="1"/>
</dbReference>
<dbReference type="PROSITE" id="PS50035">
    <property type="entry name" value="PLD"/>
    <property type="match status" value="1"/>
</dbReference>
<dbReference type="Gene3D" id="3.40.50.2300">
    <property type="match status" value="1"/>
</dbReference>
<dbReference type="PROSITE" id="PS50821">
    <property type="entry name" value="PAZ"/>
    <property type="match status" value="1"/>
</dbReference>
<evidence type="ECO:0000259" key="3">
    <source>
        <dbReference type="PROSITE" id="PS50822"/>
    </source>
</evidence>
<dbReference type="InterPro" id="IPR014811">
    <property type="entry name" value="ArgoL1"/>
</dbReference>
<dbReference type="Gene3D" id="3.30.870.10">
    <property type="entry name" value="Endonuclease Chain A"/>
    <property type="match status" value="2"/>
</dbReference>
<dbReference type="CDD" id="cd02846">
    <property type="entry name" value="PAZ_argonaute_like"/>
    <property type="match status" value="1"/>
</dbReference>
<dbReference type="InterPro" id="IPR045246">
    <property type="entry name" value="Piwi_ago-like"/>
</dbReference>
<dbReference type="SUPFAM" id="SSF101690">
    <property type="entry name" value="PAZ domain"/>
    <property type="match status" value="1"/>
</dbReference>
<dbReference type="InterPro" id="IPR032472">
    <property type="entry name" value="ArgoL2"/>
</dbReference>
<dbReference type="SMART" id="SM00950">
    <property type="entry name" value="Piwi"/>
    <property type="match status" value="1"/>
</dbReference>
<dbReference type="InterPro" id="IPR001736">
    <property type="entry name" value="PLipase_D/transphosphatidylase"/>
</dbReference>
<dbReference type="InterPro" id="IPR032474">
    <property type="entry name" value="Argonaute_N"/>
</dbReference>
<reference evidence="4" key="1">
    <citation type="submission" date="2021-01" db="EMBL/GenBank/DDBJ databases">
        <authorList>
            <person name="Kaushik A."/>
        </authorList>
    </citation>
    <scope>NUCLEOTIDE SEQUENCE</scope>
    <source>
        <strain evidence="4">AG6-10EEA</strain>
    </source>
</reference>
<evidence type="ECO:0008006" key="6">
    <source>
        <dbReference type="Google" id="ProtNLM"/>
    </source>
</evidence>
<feature type="domain" description="PLD phosphodiesterase" evidence="1">
    <location>
        <begin position="179"/>
        <end position="200"/>
    </location>
</feature>
<feature type="domain" description="Piwi" evidence="3">
    <location>
        <begin position="1033"/>
        <end position="1323"/>
    </location>
</feature>
<comment type="caution">
    <text evidence="4">The sequence shown here is derived from an EMBL/GenBank/DDBJ whole genome shotgun (WGS) entry which is preliminary data.</text>
</comment>
<evidence type="ECO:0000313" key="4">
    <source>
        <dbReference type="EMBL" id="CAE6523203.1"/>
    </source>
</evidence>
<dbReference type="InterPro" id="IPR032473">
    <property type="entry name" value="Argonaute_Mid_dom"/>
</dbReference>
<dbReference type="CDD" id="cd09137">
    <property type="entry name" value="PLDc_PGS1_euk_2"/>
    <property type="match status" value="1"/>
</dbReference>
<organism evidence="4 5">
    <name type="scientific">Rhizoctonia solani</name>
    <dbReference type="NCBI Taxonomy" id="456999"/>
    <lineage>
        <taxon>Eukaryota</taxon>
        <taxon>Fungi</taxon>
        <taxon>Dikarya</taxon>
        <taxon>Basidiomycota</taxon>
        <taxon>Agaricomycotina</taxon>
        <taxon>Agaricomycetes</taxon>
        <taxon>Cantharellales</taxon>
        <taxon>Ceratobasidiaceae</taxon>
        <taxon>Rhizoctonia</taxon>
    </lineage>
</organism>
<dbReference type="Proteomes" id="UP000663853">
    <property type="component" value="Unassembled WGS sequence"/>
</dbReference>
<dbReference type="SMART" id="SM01163">
    <property type="entry name" value="DUF1785"/>
    <property type="match status" value="1"/>
</dbReference>